<proteinExistence type="predicted"/>
<dbReference type="InterPro" id="IPR038765">
    <property type="entry name" value="Papain-like_cys_pep_sf"/>
</dbReference>
<accession>A0ABR1G6A3</accession>
<dbReference type="EMBL" id="JBBJCI010000085">
    <property type="protein sequence ID" value="KAK7248835.1"/>
    <property type="molecule type" value="Genomic_DNA"/>
</dbReference>
<dbReference type="PANTHER" id="PTHR12419:SF111">
    <property type="entry name" value="OVARIAN TUMOR DOMAIN-CONTAINING DEUBIQUITINATING ENZYME 9"/>
    <property type="match status" value="1"/>
</dbReference>
<dbReference type="PROSITE" id="PS50802">
    <property type="entry name" value="OTU"/>
    <property type="match status" value="1"/>
</dbReference>
<organism evidence="3 4">
    <name type="scientific">Aureococcus anophagefferens</name>
    <name type="common">Harmful bloom alga</name>
    <dbReference type="NCBI Taxonomy" id="44056"/>
    <lineage>
        <taxon>Eukaryota</taxon>
        <taxon>Sar</taxon>
        <taxon>Stramenopiles</taxon>
        <taxon>Ochrophyta</taxon>
        <taxon>Pelagophyceae</taxon>
        <taxon>Pelagomonadales</taxon>
        <taxon>Pelagomonadaceae</taxon>
        <taxon>Aureococcus</taxon>
    </lineage>
</organism>
<feature type="region of interest" description="Disordered" evidence="1">
    <location>
        <begin position="1"/>
        <end position="34"/>
    </location>
</feature>
<keyword evidence="3" id="KW-0645">Protease</keyword>
<dbReference type="InterPro" id="IPR050704">
    <property type="entry name" value="Peptidase_C85-like"/>
</dbReference>
<dbReference type="PANTHER" id="PTHR12419">
    <property type="entry name" value="OTU DOMAIN CONTAINING PROTEIN"/>
    <property type="match status" value="1"/>
</dbReference>
<dbReference type="SUPFAM" id="SSF54001">
    <property type="entry name" value="Cysteine proteinases"/>
    <property type="match status" value="1"/>
</dbReference>
<evidence type="ECO:0000313" key="3">
    <source>
        <dbReference type="EMBL" id="KAK7248835.1"/>
    </source>
</evidence>
<comment type="caution">
    <text evidence="3">The sequence shown here is derived from an EMBL/GenBank/DDBJ whole genome shotgun (WGS) entry which is preliminary data.</text>
</comment>
<name>A0ABR1G6A3_AURAN</name>
<reference evidence="3 4" key="1">
    <citation type="submission" date="2024-03" db="EMBL/GenBank/DDBJ databases">
        <title>Aureococcus anophagefferens CCMP1851 and Kratosvirus quantuckense: Draft genome of a second virus-susceptible host strain in the model system.</title>
        <authorList>
            <person name="Chase E."/>
            <person name="Truchon A.R."/>
            <person name="Schepens W."/>
            <person name="Wilhelm S.W."/>
        </authorList>
    </citation>
    <scope>NUCLEOTIDE SEQUENCE [LARGE SCALE GENOMIC DNA]</scope>
    <source>
        <strain evidence="3 4">CCMP1851</strain>
    </source>
</reference>
<evidence type="ECO:0000313" key="4">
    <source>
        <dbReference type="Proteomes" id="UP001363151"/>
    </source>
</evidence>
<keyword evidence="3" id="KW-0378">Hydrolase</keyword>
<dbReference type="Proteomes" id="UP001363151">
    <property type="component" value="Unassembled WGS sequence"/>
</dbReference>
<evidence type="ECO:0000256" key="1">
    <source>
        <dbReference type="SAM" id="MobiDB-lite"/>
    </source>
</evidence>
<dbReference type="Gene3D" id="3.90.70.80">
    <property type="match status" value="1"/>
</dbReference>
<feature type="domain" description="OTU" evidence="2">
    <location>
        <begin position="107"/>
        <end position="220"/>
    </location>
</feature>
<keyword evidence="4" id="KW-1185">Reference proteome</keyword>
<protein>
    <submittedName>
        <fullName evidence="3">Thiol-dependent ubiquitin-specific protease</fullName>
    </submittedName>
</protein>
<dbReference type="GO" id="GO:0006508">
    <property type="term" value="P:proteolysis"/>
    <property type="evidence" value="ECO:0007669"/>
    <property type="project" value="UniProtKB-KW"/>
</dbReference>
<sequence>MLSQPRRSGPSRRSGAASGPARRSRASSASLDVSAAARQISQSDFVLQEATLEGRSDSWIARELGDSASLAATTRRSSAVARGRATSDEGLGVRRTRLRDRLNDFGLREHEVAGDGNCQCRAPAHQLARADAERRAGEVAASLAPARARARAREDFCVVDEASVDADFDGFVRRMAKDAEWGDNVTLQAAADAYGAPPAHARTIWVAFWAEVHYSSIMPA</sequence>
<dbReference type="GO" id="GO:0008233">
    <property type="term" value="F:peptidase activity"/>
    <property type="evidence" value="ECO:0007669"/>
    <property type="project" value="UniProtKB-KW"/>
</dbReference>
<dbReference type="InterPro" id="IPR003323">
    <property type="entry name" value="OTU_dom"/>
</dbReference>
<gene>
    <name evidence="3" type="ORF">SO694_00042040</name>
</gene>
<evidence type="ECO:0000259" key="2">
    <source>
        <dbReference type="PROSITE" id="PS50802"/>
    </source>
</evidence>